<evidence type="ECO:0000256" key="1">
    <source>
        <dbReference type="SAM" id="MobiDB-lite"/>
    </source>
</evidence>
<evidence type="ECO:0000259" key="2">
    <source>
        <dbReference type="Pfam" id="PF04059"/>
    </source>
</evidence>
<dbReference type="eggNOG" id="KOG4660">
    <property type="taxonomic scope" value="Eukaryota"/>
</dbReference>
<evidence type="ECO:0000313" key="4">
    <source>
        <dbReference type="Proteomes" id="UP000008694"/>
    </source>
</evidence>
<dbReference type="Gramene" id="fgenesh1_pm.C_scaffold_6000619">
    <property type="protein sequence ID" value="fgenesh1_pm.C_scaffold_6000619"/>
    <property type="gene ID" value="fgenesh1_pm.C_scaffold_6000619"/>
</dbReference>
<dbReference type="EMBL" id="GL348718">
    <property type="protein sequence ID" value="EFH47554.1"/>
    <property type="molecule type" value="Genomic_DNA"/>
</dbReference>
<dbReference type="InterPro" id="IPR035979">
    <property type="entry name" value="RBD_domain_sf"/>
</dbReference>
<dbReference type="GO" id="GO:0003676">
    <property type="term" value="F:nucleic acid binding"/>
    <property type="evidence" value="ECO:0007669"/>
    <property type="project" value="InterPro"/>
</dbReference>
<feature type="region of interest" description="Disordered" evidence="1">
    <location>
        <begin position="78"/>
        <end position="102"/>
    </location>
</feature>
<evidence type="ECO:0000313" key="3">
    <source>
        <dbReference type="EMBL" id="EFH47554.1"/>
    </source>
</evidence>
<dbReference type="InterPro" id="IPR007201">
    <property type="entry name" value="Mei2-like_Rrm_C"/>
</dbReference>
<dbReference type="Pfam" id="PF04059">
    <property type="entry name" value="RRM_2"/>
    <property type="match status" value="1"/>
</dbReference>
<feature type="domain" description="Mei2-like C-terminal RNA recognition motif" evidence="2">
    <location>
        <begin position="137"/>
        <end position="220"/>
    </location>
</feature>
<organism evidence="4">
    <name type="scientific">Arabidopsis lyrata subsp. lyrata</name>
    <name type="common">Lyre-leaved rock-cress</name>
    <dbReference type="NCBI Taxonomy" id="81972"/>
    <lineage>
        <taxon>Eukaryota</taxon>
        <taxon>Viridiplantae</taxon>
        <taxon>Streptophyta</taxon>
        <taxon>Embryophyta</taxon>
        <taxon>Tracheophyta</taxon>
        <taxon>Spermatophyta</taxon>
        <taxon>Magnoliopsida</taxon>
        <taxon>eudicotyledons</taxon>
        <taxon>Gunneridae</taxon>
        <taxon>Pentapetalae</taxon>
        <taxon>rosids</taxon>
        <taxon>malvids</taxon>
        <taxon>Brassicales</taxon>
        <taxon>Brassicaceae</taxon>
        <taxon>Camelineae</taxon>
        <taxon>Arabidopsis</taxon>
    </lineage>
</organism>
<proteinExistence type="predicted"/>
<reference evidence="4" key="1">
    <citation type="journal article" date="2011" name="Nat. Genet.">
        <title>The Arabidopsis lyrata genome sequence and the basis of rapid genome size change.</title>
        <authorList>
            <person name="Hu T.T."/>
            <person name="Pattyn P."/>
            <person name="Bakker E.G."/>
            <person name="Cao J."/>
            <person name="Cheng J.-F."/>
            <person name="Clark R.M."/>
            <person name="Fahlgren N."/>
            <person name="Fawcett J.A."/>
            <person name="Grimwood J."/>
            <person name="Gundlach H."/>
            <person name="Haberer G."/>
            <person name="Hollister J.D."/>
            <person name="Ossowski S."/>
            <person name="Ottilar R.P."/>
            <person name="Salamov A.A."/>
            <person name="Schneeberger K."/>
            <person name="Spannagl M."/>
            <person name="Wang X."/>
            <person name="Yang L."/>
            <person name="Nasrallah M.E."/>
            <person name="Bergelson J."/>
            <person name="Carrington J.C."/>
            <person name="Gaut B.S."/>
            <person name="Schmutz J."/>
            <person name="Mayer K.F.X."/>
            <person name="Van de Peer Y."/>
            <person name="Grigoriev I.V."/>
            <person name="Nordborg M."/>
            <person name="Weigel D."/>
            <person name="Guo Y.-L."/>
        </authorList>
    </citation>
    <scope>NUCLEOTIDE SEQUENCE [LARGE SCALE GENOMIC DNA]</scope>
    <source>
        <strain evidence="4">cv. MN47</strain>
    </source>
</reference>
<dbReference type="HOGENOM" id="CLU_988122_0_0_1"/>
<dbReference type="SUPFAM" id="SSF54928">
    <property type="entry name" value="RNA-binding domain, RBD"/>
    <property type="match status" value="1"/>
</dbReference>
<dbReference type="AlphaFoldDB" id="D7M0N6"/>
<dbReference type="Proteomes" id="UP000008694">
    <property type="component" value="Unassembled WGS sequence"/>
</dbReference>
<accession>D7M0N6</accession>
<name>D7M0N6_ARALL</name>
<gene>
    <name evidence="3" type="ORF">ARALYDRAFT_325399</name>
</gene>
<dbReference type="STRING" id="81972.D7M0N6"/>
<keyword evidence="4" id="KW-1185">Reference proteome</keyword>
<protein>
    <recommendedName>
        <fullName evidence="2">Mei2-like C-terminal RNA recognition motif domain-containing protein</fullName>
    </recommendedName>
</protein>
<feature type="compositionally biased region" description="Polar residues" evidence="1">
    <location>
        <begin position="89"/>
        <end position="102"/>
    </location>
</feature>
<sequence length="271" mass="31307">MAFSNDSAPENNNVSVVVRQPLHPPIPFFFPHTLSPRTHYFSAPPQIYFISDINLPPPSIWVYYPLWYINSNPNRYESTQELPQPYSPTPSQELMTLPPTSSRRVFGRRSHGRCEKVTWRRSIKPEVESKGDHITTNRVPNRYTREMMIEYMDKHCEEANISGKNEEFTISAYDFIYLPIDFRTTMNKGYAFVNFTKAEAVTKFKAACNHKPWCHFYSKKEGKDELVKRFQQMTYPAEAYSALCFSPARDGGDNTVQTTMVGKCTEPVSSV</sequence>